<gene>
    <name evidence="1" type="ORF">FHR82_008670</name>
</gene>
<dbReference type="AlphaFoldDB" id="A0A7W7QF82"/>
<dbReference type="Proteomes" id="UP000520767">
    <property type="component" value="Unassembled WGS sequence"/>
</dbReference>
<evidence type="ECO:0000313" key="2">
    <source>
        <dbReference type="Proteomes" id="UP000520767"/>
    </source>
</evidence>
<accession>A0A7W7QF82</accession>
<reference evidence="1 2" key="1">
    <citation type="submission" date="2020-08" db="EMBL/GenBank/DDBJ databases">
        <title>Genomic Encyclopedia of Type Strains, Phase III (KMG-III): the genomes of soil and plant-associated and newly described type strains.</title>
        <authorList>
            <person name="Whitman W."/>
        </authorList>
    </citation>
    <scope>NUCLEOTIDE SEQUENCE [LARGE SCALE GENOMIC DNA]</scope>
    <source>
        <strain evidence="1 2">CECT 8960</strain>
    </source>
</reference>
<proteinExistence type="predicted"/>
<protein>
    <submittedName>
        <fullName evidence="1">Uncharacterized protein</fullName>
    </submittedName>
</protein>
<evidence type="ECO:0000313" key="1">
    <source>
        <dbReference type="EMBL" id="MBB4912399.1"/>
    </source>
</evidence>
<dbReference type="EMBL" id="JACHJQ010000013">
    <property type="protein sequence ID" value="MBB4912399.1"/>
    <property type="molecule type" value="Genomic_DNA"/>
</dbReference>
<keyword evidence="2" id="KW-1185">Reference proteome</keyword>
<sequence length="39" mass="4049">MSSNASGMASASRNIAAMATSMVTRAMPSSALTRFDTHE</sequence>
<comment type="caution">
    <text evidence="1">The sequence shown here is derived from an EMBL/GenBank/DDBJ whole genome shotgun (WGS) entry which is preliminary data.</text>
</comment>
<organism evidence="1 2">
    <name type="scientific">Actinophytocola algeriensis</name>
    <dbReference type="NCBI Taxonomy" id="1768010"/>
    <lineage>
        <taxon>Bacteria</taxon>
        <taxon>Bacillati</taxon>
        <taxon>Actinomycetota</taxon>
        <taxon>Actinomycetes</taxon>
        <taxon>Pseudonocardiales</taxon>
        <taxon>Pseudonocardiaceae</taxon>
    </lineage>
</organism>
<name>A0A7W7QF82_9PSEU</name>